<comment type="caution">
    <text evidence="1">The sequence shown here is derived from an EMBL/GenBank/DDBJ whole genome shotgun (WGS) entry which is preliminary data.</text>
</comment>
<evidence type="ECO:0000313" key="2">
    <source>
        <dbReference type="Proteomes" id="UP001163835"/>
    </source>
</evidence>
<accession>A0ACC1U6S3</accession>
<gene>
    <name evidence="1" type="ORF">F5876DRAFT_36536</name>
</gene>
<name>A0ACC1U6S3_9AGAR</name>
<proteinExistence type="predicted"/>
<sequence>LERPNILQYLGFEETPGMSSVFLEYVSGGSTRELMLKHGNFDEDTIKSFSAQILFGLEYPHSEGILHRVRISCKAQTHTNDTCKISDFGDSEHIMPLIGDAVTSEGSEAMTLPSHIIQSSTVENVYDNTILVDGWSVGCITPEMCRKKIVECGSD</sequence>
<reference evidence="1" key="1">
    <citation type="submission" date="2022-09" db="EMBL/GenBank/DDBJ databases">
        <title>A Global Phylogenomic Analysis of the Shiitake Genus Lentinula.</title>
        <authorList>
            <consortium name="DOE Joint Genome Institute"/>
            <person name="Sierra-Patev S."/>
            <person name="Min B."/>
            <person name="Naranjo-Ortiz M."/>
            <person name="Looney B."/>
            <person name="Konkel Z."/>
            <person name="Slot J.C."/>
            <person name="Sakamoto Y."/>
            <person name="Steenwyk J.L."/>
            <person name="Rokas A."/>
            <person name="Carro J."/>
            <person name="Camarero S."/>
            <person name="Ferreira P."/>
            <person name="Molpeceres G."/>
            <person name="Ruiz-Duenas F.J."/>
            <person name="Serrano A."/>
            <person name="Henrissat B."/>
            <person name="Drula E."/>
            <person name="Hughes K.W."/>
            <person name="Mata J.L."/>
            <person name="Ishikawa N.K."/>
            <person name="Vargas-Isla R."/>
            <person name="Ushijima S."/>
            <person name="Smith C.A."/>
            <person name="Ahrendt S."/>
            <person name="Andreopoulos W."/>
            <person name="He G."/>
            <person name="Labutti K."/>
            <person name="Lipzen A."/>
            <person name="Ng V."/>
            <person name="Riley R."/>
            <person name="Sandor L."/>
            <person name="Barry K."/>
            <person name="Martinez A.T."/>
            <person name="Xiao Y."/>
            <person name="Gibbons J.G."/>
            <person name="Terashima K."/>
            <person name="Grigoriev I.V."/>
            <person name="Hibbett D.S."/>
        </authorList>
    </citation>
    <scope>NUCLEOTIDE SEQUENCE</scope>
    <source>
        <strain evidence="1">TMI1499</strain>
    </source>
</reference>
<organism evidence="1 2">
    <name type="scientific">Lentinula aff. lateritia</name>
    <dbReference type="NCBI Taxonomy" id="2804960"/>
    <lineage>
        <taxon>Eukaryota</taxon>
        <taxon>Fungi</taxon>
        <taxon>Dikarya</taxon>
        <taxon>Basidiomycota</taxon>
        <taxon>Agaricomycotina</taxon>
        <taxon>Agaricomycetes</taxon>
        <taxon>Agaricomycetidae</taxon>
        <taxon>Agaricales</taxon>
        <taxon>Marasmiineae</taxon>
        <taxon>Omphalotaceae</taxon>
        <taxon>Lentinula</taxon>
    </lineage>
</organism>
<evidence type="ECO:0000313" key="1">
    <source>
        <dbReference type="EMBL" id="KAJ3812786.1"/>
    </source>
</evidence>
<dbReference type="EMBL" id="MU795012">
    <property type="protein sequence ID" value="KAJ3812786.1"/>
    <property type="molecule type" value="Genomic_DNA"/>
</dbReference>
<feature type="non-terminal residue" evidence="1">
    <location>
        <position position="1"/>
    </location>
</feature>
<keyword evidence="2" id="KW-1185">Reference proteome</keyword>
<protein>
    <submittedName>
        <fullName evidence="1">Kinase-like domain-containing protein</fullName>
    </submittedName>
</protein>
<dbReference type="Proteomes" id="UP001163835">
    <property type="component" value="Unassembled WGS sequence"/>
</dbReference>